<dbReference type="EMBL" id="MFNF01000054">
    <property type="protein sequence ID" value="OGG99837.1"/>
    <property type="molecule type" value="Genomic_DNA"/>
</dbReference>
<evidence type="ECO:0008006" key="8">
    <source>
        <dbReference type="Google" id="ProtNLM"/>
    </source>
</evidence>
<sequence length="641" mass="70783">MGLPQQLANRSFAQRLRWVRFLLLLGVVGVLARALYLQVYLKDDLERRALRQYNQAKEVELQRGTISDATGALLAVSLPMQSLFAVPSEVENPQAEAQKLAPYLGQEEGALAAKLSESTSFTWLKRQAHPLIAQKVESLALPGVHSLAEYRRFYPFQTQGAQLLGFVGMDSKGLEGLEFRYNDQLMDRRDQEESWSNFLSGTPMDRLSGGSMQLSLDSRLQHYVESELVKGVSALGASDGVAILMESATGRILAMASAPSFDPNRYKDFERSYYFNRAVGVAYEPGSTFKMITLATALENKVVAPDDFFFCENGSYRIQDRLIHDVKPYGWLSLDRIIQKSSNICAAKIGLLIPRETFYKSIESFGFGKKTRLNLPAEAAGKLYPTEEWTPVKVATMSYGHAISVTPVQMTAAINTIANGGVYVEPRVVDSVKTAGGEEVELPPSQSHKVISPETVRLLTGYMFAVTQDGGTGRMAQVSGLDIAGKSGTSRKFNAKEGEYSSSQHISSFIGFFPAQKPWVTLFVMVDEPNQYYLGSKSAVPIFHEIATKVKDLNPALAAHFDAPTLALDRAQPVKPDSQPVLDKNRTWAQVQKLLLKKSLREALFLAGREGIKVRVQGTGLVRDLRADPKQPGGYVLYLSL</sequence>
<accession>A0A1F6GP63</accession>
<evidence type="ECO:0000256" key="2">
    <source>
        <dbReference type="ARBA" id="ARBA00022645"/>
    </source>
</evidence>
<name>A0A1F6GP63_9PROT</name>
<dbReference type="Gene3D" id="3.90.1310.10">
    <property type="entry name" value="Penicillin-binding protein 2a (Domain 2)"/>
    <property type="match status" value="1"/>
</dbReference>
<feature type="domain" description="Penicillin-binding protein dimerisation" evidence="6">
    <location>
        <begin position="62"/>
        <end position="172"/>
    </location>
</feature>
<dbReference type="SUPFAM" id="SSF56519">
    <property type="entry name" value="Penicillin binding protein dimerisation domain"/>
    <property type="match status" value="1"/>
</dbReference>
<dbReference type="Gene3D" id="3.40.710.10">
    <property type="entry name" value="DD-peptidase/beta-lactamase superfamily"/>
    <property type="match status" value="1"/>
</dbReference>
<keyword evidence="2" id="KW-0645">Protease</keyword>
<dbReference type="GO" id="GO:0008658">
    <property type="term" value="F:penicillin binding"/>
    <property type="evidence" value="ECO:0007669"/>
    <property type="project" value="InterPro"/>
</dbReference>
<feature type="domain" description="Penicillin-binding protein transpeptidase" evidence="5">
    <location>
        <begin position="240"/>
        <end position="546"/>
    </location>
</feature>
<keyword evidence="2" id="KW-0378">Hydrolase</keyword>
<comment type="caution">
    <text evidence="7">The sequence shown here is derived from an EMBL/GenBank/DDBJ whole genome shotgun (WGS) entry which is preliminary data.</text>
</comment>
<dbReference type="InterPro" id="IPR036138">
    <property type="entry name" value="PBP_dimer_sf"/>
</dbReference>
<dbReference type="InterPro" id="IPR001460">
    <property type="entry name" value="PCN-bd_Tpept"/>
</dbReference>
<dbReference type="PANTHER" id="PTHR30627">
    <property type="entry name" value="PEPTIDOGLYCAN D,D-TRANSPEPTIDASE"/>
    <property type="match status" value="1"/>
</dbReference>
<feature type="transmembrane region" description="Helical" evidence="4">
    <location>
        <begin position="21"/>
        <end position="41"/>
    </location>
</feature>
<dbReference type="GO" id="GO:0004180">
    <property type="term" value="F:carboxypeptidase activity"/>
    <property type="evidence" value="ECO:0007669"/>
    <property type="project" value="UniProtKB-KW"/>
</dbReference>
<dbReference type="GO" id="GO:0071555">
    <property type="term" value="P:cell wall organization"/>
    <property type="evidence" value="ECO:0007669"/>
    <property type="project" value="TreeGrafter"/>
</dbReference>
<dbReference type="Gene3D" id="3.30.450.330">
    <property type="match status" value="1"/>
</dbReference>
<dbReference type="SUPFAM" id="SSF56601">
    <property type="entry name" value="beta-lactamase/transpeptidase-like"/>
    <property type="match status" value="1"/>
</dbReference>
<keyword evidence="3 4" id="KW-0472">Membrane</keyword>
<dbReference type="PANTHER" id="PTHR30627:SF1">
    <property type="entry name" value="PEPTIDOGLYCAN D,D-TRANSPEPTIDASE FTSI"/>
    <property type="match status" value="1"/>
</dbReference>
<organism evidence="7">
    <name type="scientific">Candidatus Lambdaproteobacteria bacterium RIFOXYD2_FULL_56_26</name>
    <dbReference type="NCBI Taxonomy" id="1817773"/>
    <lineage>
        <taxon>Bacteria</taxon>
        <taxon>Pseudomonadati</taxon>
        <taxon>Pseudomonadota</taxon>
        <taxon>Candidatus Lambdaproteobacteria</taxon>
    </lineage>
</organism>
<dbReference type="Pfam" id="PF00905">
    <property type="entry name" value="Transpeptidase"/>
    <property type="match status" value="1"/>
</dbReference>
<reference evidence="7" key="1">
    <citation type="journal article" date="2016" name="Nat. Commun.">
        <title>Thousands of microbial genomes shed light on interconnected biogeochemical processes in an aquifer system.</title>
        <authorList>
            <person name="Anantharaman K."/>
            <person name="Brown C.T."/>
            <person name="Hug L.A."/>
            <person name="Sharon I."/>
            <person name="Castelle C.J."/>
            <person name="Probst A.J."/>
            <person name="Thomas B.C."/>
            <person name="Singh A."/>
            <person name="Wilkins M.J."/>
            <person name="Karaoz U."/>
            <person name="Brodie E.L."/>
            <person name="Williams K.H."/>
            <person name="Hubbard S.S."/>
            <person name="Banfield J.F."/>
        </authorList>
    </citation>
    <scope>NUCLEOTIDE SEQUENCE [LARGE SCALE GENOMIC DNA]</scope>
</reference>
<proteinExistence type="predicted"/>
<keyword evidence="4" id="KW-1133">Transmembrane helix</keyword>
<dbReference type="Gene3D" id="1.10.150.770">
    <property type="match status" value="1"/>
</dbReference>
<dbReference type="InterPro" id="IPR005311">
    <property type="entry name" value="PBP_dimer"/>
</dbReference>
<dbReference type="GO" id="GO:0005886">
    <property type="term" value="C:plasma membrane"/>
    <property type="evidence" value="ECO:0007669"/>
    <property type="project" value="TreeGrafter"/>
</dbReference>
<evidence type="ECO:0000256" key="1">
    <source>
        <dbReference type="ARBA" id="ARBA00004370"/>
    </source>
</evidence>
<evidence type="ECO:0000259" key="5">
    <source>
        <dbReference type="Pfam" id="PF00905"/>
    </source>
</evidence>
<gene>
    <name evidence="7" type="ORF">A2557_11630</name>
</gene>
<keyword evidence="2" id="KW-0121">Carboxypeptidase</keyword>
<dbReference type="InterPro" id="IPR050515">
    <property type="entry name" value="Beta-lactam/transpept"/>
</dbReference>
<comment type="subcellular location">
    <subcellularLocation>
        <location evidence="1">Membrane</location>
    </subcellularLocation>
</comment>
<dbReference type="InterPro" id="IPR012338">
    <property type="entry name" value="Beta-lactam/transpept-like"/>
</dbReference>
<evidence type="ECO:0000256" key="4">
    <source>
        <dbReference type="SAM" id="Phobius"/>
    </source>
</evidence>
<dbReference type="Proteomes" id="UP000177583">
    <property type="component" value="Unassembled WGS sequence"/>
</dbReference>
<dbReference type="AlphaFoldDB" id="A0A1F6GP63"/>
<dbReference type="Pfam" id="PF03717">
    <property type="entry name" value="PBP_dimer"/>
    <property type="match status" value="1"/>
</dbReference>
<keyword evidence="4" id="KW-0812">Transmembrane</keyword>
<evidence type="ECO:0000259" key="6">
    <source>
        <dbReference type="Pfam" id="PF03717"/>
    </source>
</evidence>
<protein>
    <recommendedName>
        <fullName evidence="8">PASTA domain-containing protein</fullName>
    </recommendedName>
</protein>
<evidence type="ECO:0000256" key="3">
    <source>
        <dbReference type="ARBA" id="ARBA00023136"/>
    </source>
</evidence>
<evidence type="ECO:0000313" key="7">
    <source>
        <dbReference type="EMBL" id="OGG99837.1"/>
    </source>
</evidence>